<reference evidence="1" key="1">
    <citation type="journal article" date="2014" name="Front. Microbiol.">
        <title>High frequency of phylogenetically diverse reductive dehalogenase-homologous genes in deep subseafloor sedimentary metagenomes.</title>
        <authorList>
            <person name="Kawai M."/>
            <person name="Futagami T."/>
            <person name="Toyoda A."/>
            <person name="Takaki Y."/>
            <person name="Nishi S."/>
            <person name="Hori S."/>
            <person name="Arai W."/>
            <person name="Tsubouchi T."/>
            <person name="Morono Y."/>
            <person name="Uchiyama I."/>
            <person name="Ito T."/>
            <person name="Fujiyama A."/>
            <person name="Inagaki F."/>
            <person name="Takami H."/>
        </authorList>
    </citation>
    <scope>NUCLEOTIDE SEQUENCE</scope>
    <source>
        <strain evidence="1">Expedition CK06-06</strain>
    </source>
</reference>
<dbReference type="EMBL" id="BART01019869">
    <property type="protein sequence ID" value="GAG97234.1"/>
    <property type="molecule type" value="Genomic_DNA"/>
</dbReference>
<evidence type="ECO:0000313" key="1">
    <source>
        <dbReference type="EMBL" id="GAG97234.1"/>
    </source>
</evidence>
<feature type="non-terminal residue" evidence="1">
    <location>
        <position position="1"/>
    </location>
</feature>
<accession>X1BMS1</accession>
<organism evidence="1">
    <name type="scientific">marine sediment metagenome</name>
    <dbReference type="NCBI Taxonomy" id="412755"/>
    <lineage>
        <taxon>unclassified sequences</taxon>
        <taxon>metagenomes</taxon>
        <taxon>ecological metagenomes</taxon>
    </lineage>
</organism>
<name>X1BMS1_9ZZZZ</name>
<proteinExistence type="predicted"/>
<gene>
    <name evidence="1" type="ORF">S01H4_37055</name>
</gene>
<dbReference type="AlphaFoldDB" id="X1BMS1"/>
<sequence>LTTGSQAIEVGWAAYVDPEGESVAADGSGLDTGVSAESAGTINICTVQVATGSFKIFESGSGVTLIVTAAEIIAASDVMEGAIAYVLD</sequence>
<comment type="caution">
    <text evidence="1">The sequence shown here is derived from an EMBL/GenBank/DDBJ whole genome shotgun (WGS) entry which is preliminary data.</text>
</comment>
<protein>
    <submittedName>
        <fullName evidence="1">Uncharacterized protein</fullName>
    </submittedName>
</protein>